<protein>
    <submittedName>
        <fullName evidence="1">Uncharacterized protein</fullName>
    </submittedName>
</protein>
<gene>
    <name evidence="1" type="ORF">UFOVP75_208</name>
</gene>
<organism evidence="1">
    <name type="scientific">uncultured Caudovirales phage</name>
    <dbReference type="NCBI Taxonomy" id="2100421"/>
    <lineage>
        <taxon>Viruses</taxon>
        <taxon>Duplodnaviria</taxon>
        <taxon>Heunggongvirae</taxon>
        <taxon>Uroviricota</taxon>
        <taxon>Caudoviricetes</taxon>
        <taxon>Peduoviridae</taxon>
        <taxon>Maltschvirus</taxon>
        <taxon>Maltschvirus maltsch</taxon>
    </lineage>
</organism>
<dbReference type="EMBL" id="LR796209">
    <property type="protein sequence ID" value="CAB4127461.1"/>
    <property type="molecule type" value="Genomic_DNA"/>
</dbReference>
<reference evidence="1" key="1">
    <citation type="submission" date="2020-04" db="EMBL/GenBank/DDBJ databases">
        <authorList>
            <person name="Chiriac C."/>
            <person name="Salcher M."/>
            <person name="Ghai R."/>
            <person name="Kavagutti S V."/>
        </authorList>
    </citation>
    <scope>NUCLEOTIDE SEQUENCE</scope>
</reference>
<evidence type="ECO:0000313" key="1">
    <source>
        <dbReference type="EMBL" id="CAB4127461.1"/>
    </source>
</evidence>
<sequence>MKKLIPLLLCASCSNFIPHTIESIPRHPSVHYDRTFTEDAPEPEEIATALDLEEDEFRFMFTSAIEHIDIVVIAPDFTGQDADNFSHGATIITSYGDKNLHDADEGVTDFVRDRILLAVHRPDGSVRKLSDLPFFHELEHIRCYSLYGDADANHATAPGPWSKFDDDRILRLTKELKEME</sequence>
<accession>A0A6J5KZG8</accession>
<name>A0A6J5KZG8_9CAUD</name>
<proteinExistence type="predicted"/>